<evidence type="ECO:0000313" key="1">
    <source>
        <dbReference type="EMBL" id="KAJ7550777.1"/>
    </source>
</evidence>
<proteinExistence type="predicted"/>
<reference evidence="2" key="1">
    <citation type="journal article" date="2024" name="Proc. Natl. Acad. Sci. U.S.A.">
        <title>Extraordinary preservation of gene collinearity over three hundred million years revealed in homosporous lycophytes.</title>
        <authorList>
            <person name="Li C."/>
            <person name="Wickell D."/>
            <person name="Kuo L.Y."/>
            <person name="Chen X."/>
            <person name="Nie B."/>
            <person name="Liao X."/>
            <person name="Peng D."/>
            <person name="Ji J."/>
            <person name="Jenkins J."/>
            <person name="Williams M."/>
            <person name="Shu S."/>
            <person name="Plott C."/>
            <person name="Barry K."/>
            <person name="Rajasekar S."/>
            <person name="Grimwood J."/>
            <person name="Han X."/>
            <person name="Sun S."/>
            <person name="Hou Z."/>
            <person name="He W."/>
            <person name="Dai G."/>
            <person name="Sun C."/>
            <person name="Schmutz J."/>
            <person name="Leebens-Mack J.H."/>
            <person name="Li F.W."/>
            <person name="Wang L."/>
        </authorList>
    </citation>
    <scope>NUCLEOTIDE SEQUENCE [LARGE SCALE GENOMIC DNA]</scope>
    <source>
        <strain evidence="2">cv. PW_Plant_1</strain>
    </source>
</reference>
<dbReference type="Proteomes" id="UP001162992">
    <property type="component" value="Chromosome 7"/>
</dbReference>
<sequence length="346" mass="39876">MSSSAGRKRGREDDDAFVDETRKAARHVAEHYSARSNQSREERESSPIIHLKKLNNWIKSVLIKLYVQRGDSVLDLACGKGGDLIKYDKAMVGHYVGVDIASGSIEDARTRYNNRRQRLSFPARLICADCYEVSLEKVLKDDAPFDVCSCQFALHYSWSTEERARKAFSNVSSLLRPGGYFIGTMPDSNVIVRKLREADGLQYGNNVYSIKFDDSFIEKQFQASKPFGIQYHFKLEDAVDCPEWLVPFLKLKSLAEQYNLELVMKKNFHEFVHEYLQQPNFDELMRKLGPLGDGTNGDCISEDEWDAAYLYLVFVFRKTGEAPIHQRTMRRRSWTTIKQEEILHLS</sequence>
<evidence type="ECO:0000313" key="2">
    <source>
        <dbReference type="Proteomes" id="UP001162992"/>
    </source>
</evidence>
<gene>
    <name evidence="1" type="ORF">O6H91_07G117800</name>
</gene>
<name>A0ACC2D9I2_DIPCM</name>
<keyword evidence="2" id="KW-1185">Reference proteome</keyword>
<accession>A0ACC2D9I2</accession>
<organism evidence="1 2">
    <name type="scientific">Diphasiastrum complanatum</name>
    <name type="common">Issler's clubmoss</name>
    <name type="synonym">Lycopodium complanatum</name>
    <dbReference type="NCBI Taxonomy" id="34168"/>
    <lineage>
        <taxon>Eukaryota</taxon>
        <taxon>Viridiplantae</taxon>
        <taxon>Streptophyta</taxon>
        <taxon>Embryophyta</taxon>
        <taxon>Tracheophyta</taxon>
        <taxon>Lycopodiopsida</taxon>
        <taxon>Lycopodiales</taxon>
        <taxon>Lycopodiaceae</taxon>
        <taxon>Lycopodioideae</taxon>
        <taxon>Diphasiastrum</taxon>
    </lineage>
</organism>
<dbReference type="EMBL" id="CM055098">
    <property type="protein sequence ID" value="KAJ7550777.1"/>
    <property type="molecule type" value="Genomic_DNA"/>
</dbReference>
<protein>
    <submittedName>
        <fullName evidence="1">Uncharacterized protein</fullName>
    </submittedName>
</protein>
<comment type="caution">
    <text evidence="1">The sequence shown here is derived from an EMBL/GenBank/DDBJ whole genome shotgun (WGS) entry which is preliminary data.</text>
</comment>